<evidence type="ECO:0000313" key="3">
    <source>
        <dbReference type="Proteomes" id="UP001558713"/>
    </source>
</evidence>
<sequence length="97" mass="10981">MKTKNSGAGFCVPRVKPNSRTTGDREITVNPMTLLDRFREAILRLIMISAVSKSTSSRQRNKQSPASQKYYNSTDTYHSEAVADCIEFIRTKKAIHE</sequence>
<organism evidence="2 3">
    <name type="scientific">Cardamine amara subsp. amara</name>
    <dbReference type="NCBI Taxonomy" id="228776"/>
    <lineage>
        <taxon>Eukaryota</taxon>
        <taxon>Viridiplantae</taxon>
        <taxon>Streptophyta</taxon>
        <taxon>Embryophyta</taxon>
        <taxon>Tracheophyta</taxon>
        <taxon>Spermatophyta</taxon>
        <taxon>Magnoliopsida</taxon>
        <taxon>eudicotyledons</taxon>
        <taxon>Gunneridae</taxon>
        <taxon>Pentapetalae</taxon>
        <taxon>rosids</taxon>
        <taxon>malvids</taxon>
        <taxon>Brassicales</taxon>
        <taxon>Brassicaceae</taxon>
        <taxon>Cardamineae</taxon>
        <taxon>Cardamine</taxon>
    </lineage>
</organism>
<proteinExistence type="predicted"/>
<evidence type="ECO:0000313" key="2">
    <source>
        <dbReference type="EMBL" id="KAL1217055.1"/>
    </source>
</evidence>
<evidence type="ECO:0000256" key="1">
    <source>
        <dbReference type="SAM" id="MobiDB-lite"/>
    </source>
</evidence>
<evidence type="ECO:0008006" key="4">
    <source>
        <dbReference type="Google" id="ProtNLM"/>
    </source>
</evidence>
<name>A0ABD1BDT9_CARAN</name>
<dbReference type="Proteomes" id="UP001558713">
    <property type="component" value="Unassembled WGS sequence"/>
</dbReference>
<feature type="region of interest" description="Disordered" evidence="1">
    <location>
        <begin position="52"/>
        <end position="73"/>
    </location>
</feature>
<dbReference type="PANTHER" id="PTHR35111">
    <property type="entry name" value="F10A5.9-RELATED"/>
    <property type="match status" value="1"/>
</dbReference>
<reference evidence="2 3" key="1">
    <citation type="submission" date="2024-04" db="EMBL/GenBank/DDBJ databases">
        <title>Genome assembly C_amara_ONT_v2.</title>
        <authorList>
            <person name="Yant L."/>
            <person name="Moore C."/>
            <person name="Slenker M."/>
        </authorList>
    </citation>
    <scope>NUCLEOTIDE SEQUENCE [LARGE SCALE GENOMIC DNA]</scope>
    <source>
        <tissue evidence="2">Leaf</tissue>
    </source>
</reference>
<gene>
    <name evidence="2" type="ORF">V5N11_021403</name>
</gene>
<accession>A0ABD1BDT9</accession>
<feature type="region of interest" description="Disordered" evidence="1">
    <location>
        <begin position="1"/>
        <end position="24"/>
    </location>
</feature>
<dbReference type="AlphaFoldDB" id="A0ABD1BDT9"/>
<comment type="caution">
    <text evidence="2">The sequence shown here is derived from an EMBL/GenBank/DDBJ whole genome shotgun (WGS) entry which is preliminary data.</text>
</comment>
<keyword evidence="3" id="KW-1185">Reference proteome</keyword>
<protein>
    <recommendedName>
        <fullName evidence="4">Josephin-like protein</fullName>
    </recommendedName>
</protein>
<dbReference type="EMBL" id="JBANAX010000253">
    <property type="protein sequence ID" value="KAL1217055.1"/>
    <property type="molecule type" value="Genomic_DNA"/>
</dbReference>
<dbReference type="PANTHER" id="PTHR35111:SF1">
    <property type="entry name" value="OS04G0115900 PROTEIN"/>
    <property type="match status" value="1"/>
</dbReference>